<dbReference type="AlphaFoldDB" id="F4QNX7"/>
<organism evidence="1 2">
    <name type="scientific">Asticcacaulis biprosthecium C19</name>
    <dbReference type="NCBI Taxonomy" id="715226"/>
    <lineage>
        <taxon>Bacteria</taxon>
        <taxon>Pseudomonadati</taxon>
        <taxon>Pseudomonadota</taxon>
        <taxon>Alphaproteobacteria</taxon>
        <taxon>Caulobacterales</taxon>
        <taxon>Caulobacteraceae</taxon>
        <taxon>Asticcacaulis</taxon>
    </lineage>
</organism>
<dbReference type="STRING" id="715226.ABI_24480"/>
<proteinExistence type="predicted"/>
<gene>
    <name evidence="1" type="ORF">ABI_24480</name>
</gene>
<dbReference type="HOGENOM" id="CLU_1988044_0_0_5"/>
<dbReference type="Proteomes" id="UP000006512">
    <property type="component" value="Unassembled WGS sequence"/>
</dbReference>
<evidence type="ECO:0000313" key="2">
    <source>
        <dbReference type="Proteomes" id="UP000006512"/>
    </source>
</evidence>
<reference evidence="2" key="1">
    <citation type="submission" date="2011-03" db="EMBL/GenBank/DDBJ databases">
        <title>Draft genome sequence of Brevundimonas diminuta.</title>
        <authorList>
            <person name="Brown P.J.B."/>
            <person name="Buechlein A."/>
            <person name="Hemmerich C."/>
            <person name="Brun Y.V."/>
        </authorList>
    </citation>
    <scope>NUCLEOTIDE SEQUENCE [LARGE SCALE GENOMIC DNA]</scope>
    <source>
        <strain evidence="2">C19</strain>
    </source>
</reference>
<name>F4QNX7_9CAUL</name>
<dbReference type="EMBL" id="GL883078">
    <property type="protein sequence ID" value="EGF91035.1"/>
    <property type="molecule type" value="Genomic_DNA"/>
</dbReference>
<protein>
    <submittedName>
        <fullName evidence="1">Uncharacterized protein</fullName>
    </submittedName>
</protein>
<sequence length="125" mass="14268">MIFHRTLADPHIDRDVLVGLPGQDQRQDIALTLRQPRYPRRHRPVLCLAGVELPRSFDRGIDAVHQAPPRHWLFQEIRRAGLHGVDRHGDIAVAGDHHHRHGMAAAADPLQHIQPAHPRQPRVQQ</sequence>
<accession>F4QNX7</accession>
<evidence type="ECO:0000313" key="1">
    <source>
        <dbReference type="EMBL" id="EGF91035.1"/>
    </source>
</evidence>
<keyword evidence="2" id="KW-1185">Reference proteome</keyword>